<keyword evidence="2 8" id="KW-0540">Nuclease</keyword>
<dbReference type="Proteomes" id="UP000618460">
    <property type="component" value="Unassembled WGS sequence"/>
</dbReference>
<feature type="binding site" evidence="8">
    <location>
        <position position="68"/>
    </location>
    <ligand>
        <name>Zn(2+)</name>
        <dbReference type="ChEBI" id="CHEBI:29105"/>
        <label>1</label>
    </ligand>
</feature>
<evidence type="ECO:0000256" key="1">
    <source>
        <dbReference type="ARBA" id="ARBA00005340"/>
    </source>
</evidence>
<feature type="binding site" evidence="8">
    <location>
        <position position="144"/>
    </location>
    <ligand>
        <name>Zn(2+)</name>
        <dbReference type="ChEBI" id="CHEBI:29105"/>
        <label>2</label>
    </ligand>
</feature>
<dbReference type="GO" id="GO:0003906">
    <property type="term" value="F:DNA-(apurinic or apyrimidinic site) endonuclease activity"/>
    <property type="evidence" value="ECO:0007669"/>
    <property type="project" value="TreeGrafter"/>
</dbReference>
<keyword evidence="11" id="KW-1185">Reference proteome</keyword>
<feature type="domain" description="Xylose isomerase-like TIM barrel" evidence="9">
    <location>
        <begin position="21"/>
        <end position="282"/>
    </location>
</feature>
<dbReference type="OrthoDB" id="9805666at2"/>
<keyword evidence="6 8" id="KW-0862">Zinc</keyword>
<evidence type="ECO:0000313" key="10">
    <source>
        <dbReference type="EMBL" id="GGM31413.1"/>
    </source>
</evidence>
<dbReference type="PROSITE" id="PS51432">
    <property type="entry name" value="AP_NUCLEASE_F2_4"/>
    <property type="match status" value="1"/>
</dbReference>
<dbReference type="NCBIfam" id="NF002196">
    <property type="entry name" value="PRK01060.1-1"/>
    <property type="match status" value="1"/>
</dbReference>
<keyword evidence="5 8" id="KW-0378">Hydrolase</keyword>
<dbReference type="SUPFAM" id="SSF51658">
    <property type="entry name" value="Xylose isomerase-like"/>
    <property type="match status" value="1"/>
</dbReference>
<keyword evidence="3 8" id="KW-0479">Metal-binding</keyword>
<keyword evidence="7 8" id="KW-0234">DNA repair</keyword>
<dbReference type="CDD" id="cd00019">
    <property type="entry name" value="AP2Ec"/>
    <property type="match status" value="1"/>
</dbReference>
<feature type="binding site" evidence="8">
    <location>
        <position position="181"/>
    </location>
    <ligand>
        <name>Zn(2+)</name>
        <dbReference type="ChEBI" id="CHEBI:29105"/>
        <label>3</label>
    </ligand>
</feature>
<evidence type="ECO:0000313" key="11">
    <source>
        <dbReference type="Proteomes" id="UP000618460"/>
    </source>
</evidence>
<accession>A0A917TP90</accession>
<evidence type="ECO:0000259" key="9">
    <source>
        <dbReference type="Pfam" id="PF01261"/>
    </source>
</evidence>
<feature type="binding site" evidence="8">
    <location>
        <position position="226"/>
    </location>
    <ligand>
        <name>Zn(2+)</name>
        <dbReference type="ChEBI" id="CHEBI:29105"/>
        <label>3</label>
    </ligand>
</feature>
<comment type="cofactor">
    <cofactor evidence="8">
        <name>Zn(2+)</name>
        <dbReference type="ChEBI" id="CHEBI:29105"/>
    </cofactor>
    <text evidence="8">Binds 3 Zn(2+) ions.</text>
</comment>
<dbReference type="InterPro" id="IPR018246">
    <property type="entry name" value="AP_endonuc_F2_Zn_BS"/>
</dbReference>
<organism evidence="10 11">
    <name type="scientific">Paraliobacillus quinghaiensis</name>
    <dbReference type="NCBI Taxonomy" id="470815"/>
    <lineage>
        <taxon>Bacteria</taxon>
        <taxon>Bacillati</taxon>
        <taxon>Bacillota</taxon>
        <taxon>Bacilli</taxon>
        <taxon>Bacillales</taxon>
        <taxon>Bacillaceae</taxon>
        <taxon>Paraliobacillus</taxon>
    </lineage>
</organism>
<dbReference type="AlphaFoldDB" id="A0A917TP90"/>
<dbReference type="GO" id="GO:0008270">
    <property type="term" value="F:zinc ion binding"/>
    <property type="evidence" value="ECO:0007669"/>
    <property type="project" value="UniProtKB-UniRule"/>
</dbReference>
<evidence type="ECO:0000256" key="5">
    <source>
        <dbReference type="ARBA" id="ARBA00022801"/>
    </source>
</evidence>
<dbReference type="PANTHER" id="PTHR21445:SF0">
    <property type="entry name" value="APURINIC-APYRIMIDINIC ENDONUCLEASE"/>
    <property type="match status" value="1"/>
</dbReference>
<feature type="binding site" evidence="8">
    <location>
        <position position="213"/>
    </location>
    <ligand>
        <name>Zn(2+)</name>
        <dbReference type="ChEBI" id="CHEBI:29105"/>
        <label>2</label>
    </ligand>
</feature>
<keyword evidence="4 8" id="KW-0227">DNA damage</keyword>
<feature type="binding site" evidence="8">
    <location>
        <position position="228"/>
    </location>
    <ligand>
        <name>Zn(2+)</name>
        <dbReference type="ChEBI" id="CHEBI:29105"/>
        <label>3</label>
    </ligand>
</feature>
<sequence>MKIGSHVSMSGKKMLLGSSEEAFSYGATTFMIYTGAPQNTRRRPIEELNIEAGREHMKNNGIDDIVVHAPYIINLGNTTKKETFELGVTFMQSEIERTQAIGAKQIVLHPGAHVGQGADKGIAKIIEGLNEVLLKEQDVQIALETMAGKGSEVGRTFEELAQIIEGVERNDKLSVCLDTCHVHDAGYDIVNDFDGVLDKFDRIIGLDRLKVIHVNDSKNPIEAHKDRHENIGFGHIGYDALRYIVHHPQLSHLPKILETPYVGEDKKNKKPPYKFEIEMLKKSKFQSDLKEKIM</sequence>
<dbReference type="Pfam" id="PF01261">
    <property type="entry name" value="AP_endonuc_2"/>
    <property type="match status" value="1"/>
</dbReference>
<comment type="caution">
    <text evidence="10">The sequence shown here is derived from an EMBL/GenBank/DDBJ whole genome shotgun (WGS) entry which is preliminary data.</text>
</comment>
<dbReference type="EC" id="3.1.21.2" evidence="8"/>
<feature type="binding site" evidence="8">
    <location>
        <position position="144"/>
    </location>
    <ligand>
        <name>Zn(2+)</name>
        <dbReference type="ChEBI" id="CHEBI:29105"/>
        <label>1</label>
    </ligand>
</feature>
<dbReference type="HAMAP" id="MF_00152">
    <property type="entry name" value="Nfo"/>
    <property type="match status" value="1"/>
</dbReference>
<dbReference type="InterPro" id="IPR036237">
    <property type="entry name" value="Xyl_isomerase-like_sf"/>
</dbReference>
<evidence type="ECO:0000256" key="4">
    <source>
        <dbReference type="ARBA" id="ARBA00022763"/>
    </source>
</evidence>
<dbReference type="GO" id="GO:0008081">
    <property type="term" value="F:phosphoric diester hydrolase activity"/>
    <property type="evidence" value="ECO:0007669"/>
    <property type="project" value="TreeGrafter"/>
</dbReference>
<dbReference type="InterPro" id="IPR013022">
    <property type="entry name" value="Xyl_isomerase-like_TIM-brl"/>
</dbReference>
<feature type="binding site" evidence="8">
    <location>
        <position position="178"/>
    </location>
    <ligand>
        <name>Zn(2+)</name>
        <dbReference type="ChEBI" id="CHEBI:29105"/>
        <label>2</label>
    </ligand>
</feature>
<dbReference type="RefSeq" id="WP_117154382.1">
    <property type="nucleotide sequence ID" value="NZ_BMLG01000007.1"/>
</dbReference>
<feature type="binding site" evidence="8">
    <location>
        <position position="258"/>
    </location>
    <ligand>
        <name>Zn(2+)</name>
        <dbReference type="ChEBI" id="CHEBI:29105"/>
        <label>2</label>
    </ligand>
</feature>
<dbReference type="InterPro" id="IPR001719">
    <property type="entry name" value="AP_endonuc_2"/>
</dbReference>
<dbReference type="GO" id="GO:0008833">
    <property type="term" value="F:deoxyribonuclease IV (phage-T4-induced) activity"/>
    <property type="evidence" value="ECO:0007669"/>
    <property type="project" value="UniProtKB-UniRule"/>
</dbReference>
<evidence type="ECO:0000256" key="3">
    <source>
        <dbReference type="ARBA" id="ARBA00022723"/>
    </source>
</evidence>
<evidence type="ECO:0000256" key="8">
    <source>
        <dbReference type="HAMAP-Rule" id="MF_00152"/>
    </source>
</evidence>
<proteinExistence type="inferred from homology"/>
<dbReference type="PANTHER" id="PTHR21445">
    <property type="entry name" value="ENDONUCLEASE IV ENDODEOXYRIBONUCLEASE IV"/>
    <property type="match status" value="1"/>
</dbReference>
<keyword evidence="8 10" id="KW-0255">Endonuclease</keyword>
<gene>
    <name evidence="8 10" type="primary">nfo</name>
    <name evidence="10" type="ORF">GCM10011351_16930</name>
</gene>
<reference evidence="10" key="2">
    <citation type="submission" date="2020-09" db="EMBL/GenBank/DDBJ databases">
        <authorList>
            <person name="Sun Q."/>
            <person name="Zhou Y."/>
        </authorList>
    </citation>
    <scope>NUCLEOTIDE SEQUENCE</scope>
    <source>
        <strain evidence="10">CGMCC 1.6333</strain>
    </source>
</reference>
<dbReference type="FunFam" id="3.20.20.150:FF:000001">
    <property type="entry name" value="Probable endonuclease 4"/>
    <property type="match status" value="1"/>
</dbReference>
<evidence type="ECO:0000256" key="7">
    <source>
        <dbReference type="ARBA" id="ARBA00023204"/>
    </source>
</evidence>
<evidence type="ECO:0000256" key="2">
    <source>
        <dbReference type="ARBA" id="ARBA00022722"/>
    </source>
</evidence>
<protein>
    <recommendedName>
        <fullName evidence="8">Probable endonuclease 4</fullName>
        <ecNumber evidence="8">3.1.21.2</ecNumber>
    </recommendedName>
    <alternativeName>
        <fullName evidence="8">Endodeoxyribonuclease IV</fullName>
    </alternativeName>
    <alternativeName>
        <fullName evidence="8">Endonuclease IV</fullName>
    </alternativeName>
</protein>
<comment type="function">
    <text evidence="8">Endonuclease IV plays a role in DNA repair. It cleaves phosphodiester bonds at apurinic or apyrimidinic (AP) sites, generating a 3'-hydroxyl group and a 5'-terminal sugar phosphate.</text>
</comment>
<comment type="similarity">
    <text evidence="1 8">Belongs to the AP endonuclease 2 family.</text>
</comment>
<comment type="catalytic activity">
    <reaction evidence="8">
        <text>Endonucleolytic cleavage to 5'-phosphooligonucleotide end-products.</text>
        <dbReference type="EC" id="3.1.21.2"/>
    </reaction>
</comment>
<dbReference type="PROSITE" id="PS00729">
    <property type="entry name" value="AP_NUCLEASE_F2_1"/>
    <property type="match status" value="1"/>
</dbReference>
<dbReference type="GO" id="GO:0003677">
    <property type="term" value="F:DNA binding"/>
    <property type="evidence" value="ECO:0007669"/>
    <property type="project" value="InterPro"/>
</dbReference>
<dbReference type="GO" id="GO:0006284">
    <property type="term" value="P:base-excision repair"/>
    <property type="evidence" value="ECO:0007669"/>
    <property type="project" value="TreeGrafter"/>
</dbReference>
<name>A0A917TP90_9BACI</name>
<dbReference type="EMBL" id="BMLG01000007">
    <property type="protein sequence ID" value="GGM31413.1"/>
    <property type="molecule type" value="Genomic_DNA"/>
</dbReference>
<feature type="binding site" evidence="8">
    <location>
        <position position="109"/>
    </location>
    <ligand>
        <name>Zn(2+)</name>
        <dbReference type="ChEBI" id="CHEBI:29105"/>
        <label>1</label>
    </ligand>
</feature>
<dbReference type="PROSITE" id="PS00730">
    <property type="entry name" value="AP_NUCLEASE_F2_2"/>
    <property type="match status" value="1"/>
</dbReference>
<reference evidence="10" key="1">
    <citation type="journal article" date="2014" name="Int. J. Syst. Evol. Microbiol.">
        <title>Complete genome sequence of Corynebacterium casei LMG S-19264T (=DSM 44701T), isolated from a smear-ripened cheese.</title>
        <authorList>
            <consortium name="US DOE Joint Genome Institute (JGI-PGF)"/>
            <person name="Walter F."/>
            <person name="Albersmeier A."/>
            <person name="Kalinowski J."/>
            <person name="Ruckert C."/>
        </authorList>
    </citation>
    <scope>NUCLEOTIDE SEQUENCE</scope>
    <source>
        <strain evidence="10">CGMCC 1.6333</strain>
    </source>
</reference>
<dbReference type="NCBIfam" id="TIGR00587">
    <property type="entry name" value="nfo"/>
    <property type="match status" value="1"/>
</dbReference>
<dbReference type="Gene3D" id="3.20.20.150">
    <property type="entry name" value="Divalent-metal-dependent TIM barrel enzymes"/>
    <property type="match status" value="1"/>
</dbReference>
<evidence type="ECO:0000256" key="6">
    <source>
        <dbReference type="ARBA" id="ARBA00022833"/>
    </source>
</evidence>
<dbReference type="SMART" id="SM00518">
    <property type="entry name" value="AP2Ec"/>
    <property type="match status" value="1"/>
</dbReference>